<keyword evidence="1" id="KW-0732">Signal</keyword>
<dbReference type="Gene3D" id="3.50.30.30">
    <property type="match status" value="1"/>
</dbReference>
<dbReference type="EMBL" id="VYXP01000005">
    <property type="protein sequence ID" value="KAA9131535.1"/>
    <property type="molecule type" value="Genomic_DNA"/>
</dbReference>
<evidence type="ECO:0000256" key="1">
    <source>
        <dbReference type="SAM" id="SignalP"/>
    </source>
</evidence>
<reference evidence="3 4" key="1">
    <citation type="submission" date="2019-09" db="EMBL/GenBank/DDBJ databases">
        <title>Wenzhouxiangella sp. Genome sequencing and assembly.</title>
        <authorList>
            <person name="Zhang R."/>
        </authorList>
    </citation>
    <scope>NUCLEOTIDE SEQUENCE [LARGE SCALE GENOMIC DNA]</scope>
    <source>
        <strain evidence="3 4">W260</strain>
    </source>
</reference>
<feature type="chain" id="PRO_5024281590" evidence="1">
    <location>
        <begin position="24"/>
        <end position="679"/>
    </location>
</feature>
<dbReference type="SUPFAM" id="SSF53187">
    <property type="entry name" value="Zn-dependent exopeptidases"/>
    <property type="match status" value="1"/>
</dbReference>
<evidence type="ECO:0000313" key="3">
    <source>
        <dbReference type="EMBL" id="KAA9131535.1"/>
    </source>
</evidence>
<evidence type="ECO:0000259" key="2">
    <source>
        <dbReference type="Pfam" id="PF04389"/>
    </source>
</evidence>
<dbReference type="PANTHER" id="PTHR12147:SF26">
    <property type="entry name" value="PEPTIDASE M28 DOMAIN-CONTAINING PROTEIN"/>
    <property type="match status" value="1"/>
</dbReference>
<evidence type="ECO:0000313" key="4">
    <source>
        <dbReference type="Proteomes" id="UP000325372"/>
    </source>
</evidence>
<dbReference type="GO" id="GO:0006508">
    <property type="term" value="P:proteolysis"/>
    <property type="evidence" value="ECO:0007669"/>
    <property type="project" value="InterPro"/>
</dbReference>
<protein>
    <submittedName>
        <fullName evidence="3">DUF4910 domain-containing protein</fullName>
    </submittedName>
</protein>
<dbReference type="PANTHER" id="PTHR12147">
    <property type="entry name" value="METALLOPEPTIDASE M28 FAMILY MEMBER"/>
    <property type="match status" value="1"/>
</dbReference>
<gene>
    <name evidence="3" type="ORF">F3N42_09465</name>
</gene>
<name>A0A5N0T940_9GAMM</name>
<sequence>MNKPSVRVATALFALAIASATTAQPLPQPEAPGSNLESLVEKPVIEAIADEVSGVAAKRNLDTLTLYHRTRASSQFRQAAVHVLDQLKAYGFDNAQLRTYPADGDTMFGTQKSRPAWDVEFAELWELDADGQRVQRHGSWDAMPLSVAQDSVSGRATAALVDIGVGTDPADYEGKDIAGKLVLTESQPGAVQDLAVTEHGAAGIISYAPNQKSAWWKEDDRLVRWGHLDSFKAPGTFAFMVNLRTANQWKARLAAGETITLDAEVRATREPGEYVLVDAAIKGASSDDEIIYTCHLDHPRPSANDNASGCVAELEAARVLKVLIDQGRLPRPARTLRFIWPAEIEGSLIYLVSRDDTDRIKANIHLDMVGGAPVTKSVFRIAGGPMSLPTFISDVGHEIGRFVNDQTLAYASGEGADFPLVSAEGSKNPQLAVMEQVYSMGSDHQVFQEGSYRIPGIYLHDWPDRYIHTNFDTAANIDPTKLKRAAFIVALQGYYLAAFGEDDVEPLTRLLAANALARARDRVLSLPGLAPMDRVPVMGIHWQHERGKLASINAFAPLPEPLAAEIEDQYAALETMTTPKINPAMAELVDLTVYTRNPDITGPMDGFGYSYQADRLDAETAAGLALPYDMTWEALNLVDGQRTVTDIRRWLVAQKGDVALEAVAGYLAALAEIGVVRER</sequence>
<dbReference type="AlphaFoldDB" id="A0A5N0T940"/>
<accession>A0A5N0T940</accession>
<dbReference type="RefSeq" id="WP_150864184.1">
    <property type="nucleotide sequence ID" value="NZ_VYXP01000005.1"/>
</dbReference>
<dbReference type="InterPro" id="IPR007484">
    <property type="entry name" value="Peptidase_M28"/>
</dbReference>
<dbReference type="Proteomes" id="UP000325372">
    <property type="component" value="Unassembled WGS sequence"/>
</dbReference>
<keyword evidence="4" id="KW-1185">Reference proteome</keyword>
<dbReference type="Gene3D" id="3.40.630.10">
    <property type="entry name" value="Zn peptidases"/>
    <property type="match status" value="1"/>
</dbReference>
<dbReference type="SUPFAM" id="SSF52025">
    <property type="entry name" value="PA domain"/>
    <property type="match status" value="1"/>
</dbReference>
<dbReference type="Pfam" id="PF04389">
    <property type="entry name" value="Peptidase_M28"/>
    <property type="match status" value="1"/>
</dbReference>
<proteinExistence type="predicted"/>
<organism evidence="3 4">
    <name type="scientific">Marinihelvus fidelis</name>
    <dbReference type="NCBI Taxonomy" id="2613842"/>
    <lineage>
        <taxon>Bacteria</taxon>
        <taxon>Pseudomonadati</taxon>
        <taxon>Pseudomonadota</taxon>
        <taxon>Gammaproteobacteria</taxon>
        <taxon>Chromatiales</taxon>
        <taxon>Wenzhouxiangellaceae</taxon>
        <taxon>Marinihelvus</taxon>
    </lineage>
</organism>
<dbReference type="InterPro" id="IPR045175">
    <property type="entry name" value="M28_fam"/>
</dbReference>
<feature type="signal peptide" evidence="1">
    <location>
        <begin position="1"/>
        <end position="23"/>
    </location>
</feature>
<dbReference type="GO" id="GO:0008235">
    <property type="term" value="F:metalloexopeptidase activity"/>
    <property type="evidence" value="ECO:0007669"/>
    <property type="project" value="InterPro"/>
</dbReference>
<comment type="caution">
    <text evidence="3">The sequence shown here is derived from an EMBL/GenBank/DDBJ whole genome shotgun (WGS) entry which is preliminary data.</text>
</comment>
<feature type="domain" description="Peptidase M28" evidence="2">
    <location>
        <begin position="279"/>
        <end position="490"/>
    </location>
</feature>
<dbReference type="InterPro" id="IPR046450">
    <property type="entry name" value="PA_dom_sf"/>
</dbReference>